<accession>A0ABV8LSZ7</accession>
<evidence type="ECO:0000313" key="7">
    <source>
        <dbReference type="Proteomes" id="UP001595816"/>
    </source>
</evidence>
<feature type="DNA-binding region" description="H-T-H motif" evidence="4">
    <location>
        <begin position="32"/>
        <end position="51"/>
    </location>
</feature>
<name>A0ABV8LSZ7_9ACTN</name>
<evidence type="ECO:0000256" key="1">
    <source>
        <dbReference type="ARBA" id="ARBA00023015"/>
    </source>
</evidence>
<dbReference type="PROSITE" id="PS50977">
    <property type="entry name" value="HTH_TETR_2"/>
    <property type="match status" value="1"/>
</dbReference>
<evidence type="ECO:0000259" key="5">
    <source>
        <dbReference type="PROSITE" id="PS50977"/>
    </source>
</evidence>
<dbReference type="Proteomes" id="UP001595816">
    <property type="component" value="Unassembled WGS sequence"/>
</dbReference>
<dbReference type="PANTHER" id="PTHR30055">
    <property type="entry name" value="HTH-TYPE TRANSCRIPTIONAL REGULATOR RUTR"/>
    <property type="match status" value="1"/>
</dbReference>
<reference evidence="7" key="1">
    <citation type="journal article" date="2019" name="Int. J. Syst. Evol. Microbiol.">
        <title>The Global Catalogue of Microorganisms (GCM) 10K type strain sequencing project: providing services to taxonomists for standard genome sequencing and annotation.</title>
        <authorList>
            <consortium name="The Broad Institute Genomics Platform"/>
            <consortium name="The Broad Institute Genome Sequencing Center for Infectious Disease"/>
            <person name="Wu L."/>
            <person name="Ma J."/>
        </authorList>
    </citation>
    <scope>NUCLEOTIDE SEQUENCE [LARGE SCALE GENOMIC DNA]</scope>
    <source>
        <strain evidence="7">CGMCC 4.7289</strain>
    </source>
</reference>
<dbReference type="InterPro" id="IPR001647">
    <property type="entry name" value="HTH_TetR"/>
</dbReference>
<dbReference type="Pfam" id="PF00440">
    <property type="entry name" value="TetR_N"/>
    <property type="match status" value="1"/>
</dbReference>
<evidence type="ECO:0000256" key="3">
    <source>
        <dbReference type="ARBA" id="ARBA00023163"/>
    </source>
</evidence>
<evidence type="ECO:0000313" key="6">
    <source>
        <dbReference type="EMBL" id="MFC4133900.1"/>
    </source>
</evidence>
<dbReference type="Gene3D" id="1.10.10.60">
    <property type="entry name" value="Homeodomain-like"/>
    <property type="match status" value="1"/>
</dbReference>
<dbReference type="InterPro" id="IPR041347">
    <property type="entry name" value="MftR_C"/>
</dbReference>
<keyword evidence="2 4" id="KW-0238">DNA-binding</keyword>
<dbReference type="PANTHER" id="PTHR30055:SF238">
    <property type="entry name" value="MYCOFACTOCIN BIOSYNTHESIS TRANSCRIPTIONAL REGULATOR MFTR-RELATED"/>
    <property type="match status" value="1"/>
</dbReference>
<dbReference type="Pfam" id="PF17754">
    <property type="entry name" value="TetR_C_14"/>
    <property type="match status" value="1"/>
</dbReference>
<sequence length="204" mass="22010">MGLREQKKQATRAALSWAAIQLAVERGFDNVLVEDIATAAGVSPRTFNNYFSSKAEAVAARHLDRSVKLADDLRDRPTDEPLWTSIRQALLAQLEPGPEVVEHPVGDRDRWAAGVTALMTTPSMQAEILRAGSLAEAEIAAAIAQRTGTVIGRDLYPSLVAAVVNATNNACQQHYIRNDAKVDVKRVMSEALDLVEAGLPEPSA</sequence>
<dbReference type="Gene3D" id="1.10.357.10">
    <property type="entry name" value="Tetracycline Repressor, domain 2"/>
    <property type="match status" value="1"/>
</dbReference>
<organism evidence="6 7">
    <name type="scientific">Hamadaea flava</name>
    <dbReference type="NCBI Taxonomy" id="1742688"/>
    <lineage>
        <taxon>Bacteria</taxon>
        <taxon>Bacillati</taxon>
        <taxon>Actinomycetota</taxon>
        <taxon>Actinomycetes</taxon>
        <taxon>Micromonosporales</taxon>
        <taxon>Micromonosporaceae</taxon>
        <taxon>Hamadaea</taxon>
    </lineage>
</organism>
<gene>
    <name evidence="6" type="ORF">ACFOZ4_25075</name>
</gene>
<evidence type="ECO:0000256" key="4">
    <source>
        <dbReference type="PROSITE-ProRule" id="PRU00335"/>
    </source>
</evidence>
<evidence type="ECO:0000256" key="2">
    <source>
        <dbReference type="ARBA" id="ARBA00023125"/>
    </source>
</evidence>
<protein>
    <submittedName>
        <fullName evidence="6">TetR family transcriptional regulator</fullName>
    </submittedName>
</protein>
<dbReference type="SUPFAM" id="SSF46689">
    <property type="entry name" value="Homeodomain-like"/>
    <property type="match status" value="1"/>
</dbReference>
<proteinExistence type="predicted"/>
<dbReference type="RefSeq" id="WP_253761900.1">
    <property type="nucleotide sequence ID" value="NZ_JAMZDZ010000001.1"/>
</dbReference>
<feature type="domain" description="HTH tetR-type" evidence="5">
    <location>
        <begin position="9"/>
        <end position="69"/>
    </location>
</feature>
<dbReference type="InterPro" id="IPR009057">
    <property type="entry name" value="Homeodomain-like_sf"/>
</dbReference>
<keyword evidence="7" id="KW-1185">Reference proteome</keyword>
<keyword evidence="1" id="KW-0805">Transcription regulation</keyword>
<dbReference type="InterPro" id="IPR050109">
    <property type="entry name" value="HTH-type_TetR-like_transc_reg"/>
</dbReference>
<keyword evidence="3" id="KW-0804">Transcription</keyword>
<comment type="caution">
    <text evidence="6">The sequence shown here is derived from an EMBL/GenBank/DDBJ whole genome shotgun (WGS) entry which is preliminary data.</text>
</comment>
<dbReference type="EMBL" id="JBHSAY010000015">
    <property type="protein sequence ID" value="MFC4133900.1"/>
    <property type="molecule type" value="Genomic_DNA"/>
</dbReference>